<dbReference type="RefSeq" id="WP_122198380.1">
    <property type="nucleotide sequence ID" value="NZ_JBHSKC010000021.1"/>
</dbReference>
<gene>
    <name evidence="2" type="ORF">EBO15_32935</name>
</gene>
<dbReference type="OrthoDB" id="9804333at2"/>
<dbReference type="InterPro" id="IPR003141">
    <property type="entry name" value="Pol/His_phosphatase_N"/>
</dbReference>
<keyword evidence="3" id="KW-1185">Reference proteome</keyword>
<organism evidence="2 3">
    <name type="scientific">Actinomadura harenae</name>
    <dbReference type="NCBI Taxonomy" id="2483351"/>
    <lineage>
        <taxon>Bacteria</taxon>
        <taxon>Bacillati</taxon>
        <taxon>Actinomycetota</taxon>
        <taxon>Actinomycetes</taxon>
        <taxon>Streptosporangiales</taxon>
        <taxon>Thermomonosporaceae</taxon>
        <taxon>Actinomadura</taxon>
    </lineage>
</organism>
<dbReference type="PANTHER" id="PTHR42924">
    <property type="entry name" value="EXONUCLEASE"/>
    <property type="match status" value="1"/>
</dbReference>
<accession>A0A3M2LU14</accession>
<evidence type="ECO:0000259" key="1">
    <source>
        <dbReference type="SMART" id="SM00481"/>
    </source>
</evidence>
<dbReference type="GO" id="GO:0035312">
    <property type="term" value="F:5'-3' DNA exonuclease activity"/>
    <property type="evidence" value="ECO:0007669"/>
    <property type="project" value="TreeGrafter"/>
</dbReference>
<dbReference type="InterPro" id="IPR052018">
    <property type="entry name" value="PHP_domain"/>
</dbReference>
<dbReference type="Proteomes" id="UP000282674">
    <property type="component" value="Unassembled WGS sequence"/>
</dbReference>
<evidence type="ECO:0000313" key="2">
    <source>
        <dbReference type="EMBL" id="RMI38398.1"/>
    </source>
</evidence>
<dbReference type="Pfam" id="PF02811">
    <property type="entry name" value="PHP"/>
    <property type="match status" value="1"/>
</dbReference>
<dbReference type="Gene3D" id="3.20.20.140">
    <property type="entry name" value="Metal-dependent hydrolases"/>
    <property type="match status" value="1"/>
</dbReference>
<dbReference type="InterPro" id="IPR004013">
    <property type="entry name" value="PHP_dom"/>
</dbReference>
<dbReference type="EMBL" id="RFFG01000086">
    <property type="protein sequence ID" value="RMI38398.1"/>
    <property type="molecule type" value="Genomic_DNA"/>
</dbReference>
<dbReference type="PANTHER" id="PTHR42924:SF3">
    <property type="entry name" value="POLYMERASE_HISTIDINOL PHOSPHATASE N-TERMINAL DOMAIN-CONTAINING PROTEIN"/>
    <property type="match status" value="1"/>
</dbReference>
<dbReference type="Gene3D" id="1.10.150.650">
    <property type="match status" value="1"/>
</dbReference>
<reference evidence="2 3" key="1">
    <citation type="submission" date="2018-10" db="EMBL/GenBank/DDBJ databases">
        <title>Isolation from soil.</title>
        <authorList>
            <person name="Hu J."/>
        </authorList>
    </citation>
    <scope>NUCLEOTIDE SEQUENCE [LARGE SCALE GENOMIC DNA]</scope>
    <source>
        <strain evidence="2 3">NEAU-Ht49</strain>
    </source>
</reference>
<dbReference type="AlphaFoldDB" id="A0A3M2LU14"/>
<dbReference type="CDD" id="cd07438">
    <property type="entry name" value="PHP_HisPPase_AMP"/>
    <property type="match status" value="1"/>
</dbReference>
<proteinExistence type="predicted"/>
<dbReference type="SUPFAM" id="SSF89550">
    <property type="entry name" value="PHP domain-like"/>
    <property type="match status" value="1"/>
</dbReference>
<protein>
    <submittedName>
        <fullName evidence="2">PHP domain-containing protein</fullName>
    </submittedName>
</protein>
<evidence type="ECO:0000313" key="3">
    <source>
        <dbReference type="Proteomes" id="UP000282674"/>
    </source>
</evidence>
<feature type="domain" description="Polymerase/histidinol phosphatase N-terminal" evidence="1">
    <location>
        <begin position="3"/>
        <end position="67"/>
    </location>
</feature>
<dbReference type="GO" id="GO:0004534">
    <property type="term" value="F:5'-3' RNA exonuclease activity"/>
    <property type="evidence" value="ECO:0007669"/>
    <property type="project" value="TreeGrafter"/>
</dbReference>
<sequence>MRIDLHTHSSVSDGTRPPAEVMRRAALAGLDVVALTDHDTTRGWDEARAALPGGLTFVPGMELSCELDGRSLHLLAYYFDPDDPELSAELARIQEARDTRGRAMVERLRELGSSVTLEQVERIADGARIGRPHIARAMVEAGTVASPDEAFTEEWIGGDGRAYVTRYGLDPARAVRLVRDAGGVSVLAHPRVRRGGEVFDDEVIRTLAGTGLDGVEIDHPGHEPDDRDALRVLAAELGLVGTGSSDDHGELSGDRIGCETTDPEAFERLVARAGGAR</sequence>
<name>A0A3M2LU14_9ACTN</name>
<dbReference type="SMART" id="SM00481">
    <property type="entry name" value="POLIIIAc"/>
    <property type="match status" value="1"/>
</dbReference>
<dbReference type="InterPro" id="IPR016195">
    <property type="entry name" value="Pol/histidinol_Pase-like"/>
</dbReference>
<comment type="caution">
    <text evidence="2">The sequence shown here is derived from an EMBL/GenBank/DDBJ whole genome shotgun (WGS) entry which is preliminary data.</text>
</comment>